<dbReference type="PANTHER" id="PTHR44688">
    <property type="entry name" value="DNA-BINDING TRANSCRIPTIONAL ACTIVATOR DEVR_DOSR"/>
    <property type="match status" value="1"/>
</dbReference>
<dbReference type="GO" id="GO:0003677">
    <property type="term" value="F:DNA binding"/>
    <property type="evidence" value="ECO:0007669"/>
    <property type="project" value="UniProtKB-KW"/>
</dbReference>
<dbReference type="AlphaFoldDB" id="A0A6I8M8D0"/>
<dbReference type="InterPro" id="IPR016032">
    <property type="entry name" value="Sig_transdc_resp-reg_C-effctor"/>
</dbReference>
<evidence type="ECO:0000313" key="6">
    <source>
        <dbReference type="Proteomes" id="UP000399805"/>
    </source>
</evidence>
<name>A0A6I8M8D0_9PSEU</name>
<protein>
    <recommendedName>
        <fullName evidence="4">HTH luxR-type domain-containing protein</fullName>
    </recommendedName>
</protein>
<gene>
    <name evidence="5" type="ORF">AA23TX_08937</name>
</gene>
<keyword evidence="1" id="KW-0805">Transcription regulation</keyword>
<keyword evidence="3" id="KW-0804">Transcription</keyword>
<dbReference type="PROSITE" id="PS00716">
    <property type="entry name" value="SIGMA70_2"/>
    <property type="match status" value="1"/>
</dbReference>
<dbReference type="GO" id="GO:0003700">
    <property type="term" value="F:DNA-binding transcription factor activity"/>
    <property type="evidence" value="ECO:0007669"/>
    <property type="project" value="InterPro"/>
</dbReference>
<dbReference type="InterPro" id="IPR000943">
    <property type="entry name" value="RNA_pol_sigma70"/>
</dbReference>
<dbReference type="RefSeq" id="WP_155548759.1">
    <property type="nucleotide sequence ID" value="NZ_CABVGP010000003.1"/>
</dbReference>
<dbReference type="PRINTS" id="PR00038">
    <property type="entry name" value="HTHLUXR"/>
</dbReference>
<keyword evidence="6" id="KW-1185">Reference proteome</keyword>
<dbReference type="Proteomes" id="UP000399805">
    <property type="component" value="Unassembled WGS sequence"/>
</dbReference>
<evidence type="ECO:0000256" key="2">
    <source>
        <dbReference type="ARBA" id="ARBA00023125"/>
    </source>
</evidence>
<keyword evidence="2" id="KW-0238">DNA-binding</keyword>
<dbReference type="Gene3D" id="1.10.10.10">
    <property type="entry name" value="Winged helix-like DNA-binding domain superfamily/Winged helix DNA-binding domain"/>
    <property type="match status" value="2"/>
</dbReference>
<dbReference type="EMBL" id="CABVGP010000003">
    <property type="protein sequence ID" value="VVJ24061.1"/>
    <property type="molecule type" value="Genomic_DNA"/>
</dbReference>
<reference evidence="5 6" key="1">
    <citation type="submission" date="2019-09" db="EMBL/GenBank/DDBJ databases">
        <authorList>
            <person name="Leyn A S."/>
        </authorList>
    </citation>
    <scope>NUCLEOTIDE SEQUENCE [LARGE SCALE GENOMIC DNA]</scope>
    <source>
        <strain evidence="5">AA231_1</strain>
    </source>
</reference>
<feature type="domain" description="HTH luxR-type" evidence="4">
    <location>
        <begin position="107"/>
        <end position="172"/>
    </location>
</feature>
<accession>A0A6I8M8D0</accession>
<evidence type="ECO:0000259" key="4">
    <source>
        <dbReference type="PROSITE" id="PS50043"/>
    </source>
</evidence>
<evidence type="ECO:0000256" key="3">
    <source>
        <dbReference type="ARBA" id="ARBA00023163"/>
    </source>
</evidence>
<dbReference type="Pfam" id="PF00196">
    <property type="entry name" value="GerE"/>
    <property type="match status" value="2"/>
</dbReference>
<dbReference type="PANTHER" id="PTHR44688:SF16">
    <property type="entry name" value="DNA-BINDING TRANSCRIPTIONAL ACTIVATOR DEVR_DOSR"/>
    <property type="match status" value="1"/>
</dbReference>
<dbReference type="SUPFAM" id="SSF46894">
    <property type="entry name" value="C-terminal effector domain of the bipartite response regulators"/>
    <property type="match status" value="2"/>
</dbReference>
<dbReference type="SMART" id="SM00421">
    <property type="entry name" value="HTH_LUXR"/>
    <property type="match status" value="2"/>
</dbReference>
<feature type="domain" description="HTH luxR-type" evidence="4">
    <location>
        <begin position="181"/>
        <end position="246"/>
    </location>
</feature>
<sequence>MATKPAVRVVVQHGNRLFRELLAENLARVPGVAVVGTVPSRTRLAEVCAGRTPDVAVFEADAGGSDPLPAPVRLVGLGDGGPTSAGTAAVVPYGSGLRVLLDVIKQAGARTPALTTRERQVLCLIGAGHTPRQAAAVLGISPRTVENHKQQIFAKLDVHSQAHAVAHAVRLGLVGAPAELPGPYPLSLTRREREILAAIGAGHTTRQTASELGISARTVENLQGALFRKLRVHTRTAALVAAHDLRLIEV</sequence>
<organism evidence="5 6">
    <name type="scientific">Amycolatopsis camponoti</name>
    <dbReference type="NCBI Taxonomy" id="2606593"/>
    <lineage>
        <taxon>Bacteria</taxon>
        <taxon>Bacillati</taxon>
        <taxon>Actinomycetota</taxon>
        <taxon>Actinomycetes</taxon>
        <taxon>Pseudonocardiales</taxon>
        <taxon>Pseudonocardiaceae</taxon>
        <taxon>Amycolatopsis</taxon>
    </lineage>
</organism>
<proteinExistence type="predicted"/>
<dbReference type="GO" id="GO:0006352">
    <property type="term" value="P:DNA-templated transcription initiation"/>
    <property type="evidence" value="ECO:0007669"/>
    <property type="project" value="InterPro"/>
</dbReference>
<dbReference type="PROSITE" id="PS50043">
    <property type="entry name" value="HTH_LUXR_2"/>
    <property type="match status" value="2"/>
</dbReference>
<evidence type="ECO:0000313" key="5">
    <source>
        <dbReference type="EMBL" id="VVJ24061.1"/>
    </source>
</evidence>
<dbReference type="InterPro" id="IPR036388">
    <property type="entry name" value="WH-like_DNA-bd_sf"/>
</dbReference>
<evidence type="ECO:0000256" key="1">
    <source>
        <dbReference type="ARBA" id="ARBA00023015"/>
    </source>
</evidence>
<dbReference type="InterPro" id="IPR000792">
    <property type="entry name" value="Tscrpt_reg_LuxR_C"/>
</dbReference>
<dbReference type="CDD" id="cd06170">
    <property type="entry name" value="LuxR_C_like"/>
    <property type="match status" value="2"/>
</dbReference>